<reference evidence="3 4" key="1">
    <citation type="submission" date="2016-12" db="EMBL/GenBank/DDBJ databases">
        <title>The genomes of Aspergillus section Nigri reveals drivers in fungal speciation.</title>
        <authorList>
            <consortium name="DOE Joint Genome Institute"/>
            <person name="Vesth T.C."/>
            <person name="Nybo J."/>
            <person name="Theobald S."/>
            <person name="Brandl J."/>
            <person name="Frisvad J.C."/>
            <person name="Nielsen K.F."/>
            <person name="Lyhne E.K."/>
            <person name="Kogle M.E."/>
            <person name="Kuo A."/>
            <person name="Riley R."/>
            <person name="Clum A."/>
            <person name="Nolan M."/>
            <person name="Lipzen A."/>
            <person name="Salamov A."/>
            <person name="Henrissat B."/>
            <person name="Wiebenga A."/>
            <person name="De Vries R.P."/>
            <person name="Grigoriev I.V."/>
            <person name="Mortensen U.H."/>
            <person name="Andersen M.R."/>
            <person name="Baker S.E."/>
        </authorList>
    </citation>
    <scope>NUCLEOTIDE SEQUENCE [LARGE SCALE GENOMIC DNA]</scope>
    <source>
        <strain evidence="3 4">IBT 23096</strain>
    </source>
</reference>
<dbReference type="Pfam" id="PF13472">
    <property type="entry name" value="Lipase_GDSL_2"/>
    <property type="match status" value="1"/>
</dbReference>
<dbReference type="InterPro" id="IPR036514">
    <property type="entry name" value="SGNH_hydro_sf"/>
</dbReference>
<dbReference type="InterPro" id="IPR037461">
    <property type="entry name" value="CtCE2-like_dom"/>
</dbReference>
<evidence type="ECO:0000259" key="2">
    <source>
        <dbReference type="Pfam" id="PF13472"/>
    </source>
</evidence>
<proteinExistence type="predicted"/>
<dbReference type="Gene3D" id="3.40.50.1110">
    <property type="entry name" value="SGNH hydrolase"/>
    <property type="match status" value="1"/>
</dbReference>
<feature type="chain" id="PRO_5014169837" evidence="1">
    <location>
        <begin position="20"/>
        <end position="426"/>
    </location>
</feature>
<dbReference type="InterPro" id="IPR013830">
    <property type="entry name" value="SGNH_hydro"/>
</dbReference>
<dbReference type="SUPFAM" id="SSF52266">
    <property type="entry name" value="SGNH hydrolase"/>
    <property type="match status" value="1"/>
</dbReference>
<sequence>MRLLPTLSFLLVYAGQAFSTILENGHPREDPYPGQAPNISLDDSWKRYGPDASEIAYKGRWDSNYVSWWSIPGVKFGFTGDKLALSFGEQTSPGVLVAYRIGGRDWSFSNVTANATYQFVGPGTEFNNINAARTKTFELRVTNWGYGIQIANVSVSSDAKIRKAKEFSRKIEIIGDSLASGQYGTYEGLSSWGYNFAAGLGDAEYTITAYPGICLVDQKCYGGSARGMTHQWTYASDVGNRAKATYGSHPEKWDFDAHKPADLVVINLGTNDHRDPNNLPGEIFAESYVDLVNTVHETWSDAQVVLMSLWGNFTTTRPSHENATSSDLYDYEYTYVQHPTYVSDIKSVYEHFRDQGADWVHYFDTTGILQHNDLAPPDHPTDVGHLKIASHLMQWTKIKLGWELGATGPEVQHDTEYWNNEDKYKK</sequence>
<dbReference type="CDD" id="cd01831">
    <property type="entry name" value="Endoglucanase_E_like"/>
    <property type="match status" value="1"/>
</dbReference>
<dbReference type="PANTHER" id="PTHR37834:SF2">
    <property type="entry name" value="ESTERASE, SGNH HYDROLASE-TYPE"/>
    <property type="match status" value="1"/>
</dbReference>
<dbReference type="GO" id="GO:0052689">
    <property type="term" value="F:carboxylic ester hydrolase activity"/>
    <property type="evidence" value="ECO:0007669"/>
    <property type="project" value="InterPro"/>
</dbReference>
<dbReference type="OrthoDB" id="426133at2759"/>
<dbReference type="InterPro" id="IPR052762">
    <property type="entry name" value="PCW_deacetylase/CE"/>
</dbReference>
<keyword evidence="1" id="KW-0732">Signal</keyword>
<feature type="signal peptide" evidence="1">
    <location>
        <begin position="1"/>
        <end position="19"/>
    </location>
</feature>
<dbReference type="Proteomes" id="UP000234275">
    <property type="component" value="Unassembled WGS sequence"/>
</dbReference>
<dbReference type="EMBL" id="MSFO01000008">
    <property type="protein sequence ID" value="PLB44865.1"/>
    <property type="molecule type" value="Genomic_DNA"/>
</dbReference>
<evidence type="ECO:0000256" key="1">
    <source>
        <dbReference type="SAM" id="SignalP"/>
    </source>
</evidence>
<gene>
    <name evidence="3" type="ORF">P170DRAFT_512993</name>
</gene>
<organism evidence="3 4">
    <name type="scientific">Aspergillus steynii IBT 23096</name>
    <dbReference type="NCBI Taxonomy" id="1392250"/>
    <lineage>
        <taxon>Eukaryota</taxon>
        <taxon>Fungi</taxon>
        <taxon>Dikarya</taxon>
        <taxon>Ascomycota</taxon>
        <taxon>Pezizomycotina</taxon>
        <taxon>Eurotiomycetes</taxon>
        <taxon>Eurotiomycetidae</taxon>
        <taxon>Eurotiales</taxon>
        <taxon>Aspergillaceae</taxon>
        <taxon>Aspergillus</taxon>
        <taxon>Aspergillus subgen. Circumdati</taxon>
    </lineage>
</organism>
<comment type="caution">
    <text evidence="3">The sequence shown here is derived from an EMBL/GenBank/DDBJ whole genome shotgun (WGS) entry which is preliminary data.</text>
</comment>
<name>A0A2I2FW72_9EURO</name>
<keyword evidence="3" id="KW-0378">Hydrolase</keyword>
<dbReference type="VEuPathDB" id="FungiDB:P170DRAFT_512993"/>
<evidence type="ECO:0000313" key="4">
    <source>
        <dbReference type="Proteomes" id="UP000234275"/>
    </source>
</evidence>
<keyword evidence="4" id="KW-1185">Reference proteome</keyword>
<protein>
    <submittedName>
        <fullName evidence="3">GDSL-like lipase/acylhydrolase domain protein</fullName>
    </submittedName>
</protein>
<feature type="domain" description="SGNH hydrolase-type esterase" evidence="2">
    <location>
        <begin position="174"/>
        <end position="385"/>
    </location>
</feature>
<accession>A0A2I2FW72</accession>
<dbReference type="PANTHER" id="PTHR37834">
    <property type="entry name" value="GDSL-LIKE LIPASE/ACYLHYDROLASE DOMAIN PROTEIN (AFU_ORTHOLOGUE AFUA_2G00620)"/>
    <property type="match status" value="1"/>
</dbReference>
<dbReference type="GeneID" id="36562755"/>
<dbReference type="AlphaFoldDB" id="A0A2I2FW72"/>
<evidence type="ECO:0000313" key="3">
    <source>
        <dbReference type="EMBL" id="PLB44865.1"/>
    </source>
</evidence>
<dbReference type="RefSeq" id="XP_024700167.1">
    <property type="nucleotide sequence ID" value="XM_024855049.1"/>
</dbReference>